<feature type="region of interest" description="Disordered" evidence="1">
    <location>
        <begin position="188"/>
        <end position="208"/>
    </location>
</feature>
<evidence type="ECO:0000313" key="3">
    <source>
        <dbReference type="Proteomes" id="UP001527925"/>
    </source>
</evidence>
<evidence type="ECO:0008006" key="4">
    <source>
        <dbReference type="Google" id="ProtNLM"/>
    </source>
</evidence>
<organism evidence="2 3">
    <name type="scientific">Polyrhizophydium stewartii</name>
    <dbReference type="NCBI Taxonomy" id="2732419"/>
    <lineage>
        <taxon>Eukaryota</taxon>
        <taxon>Fungi</taxon>
        <taxon>Fungi incertae sedis</taxon>
        <taxon>Chytridiomycota</taxon>
        <taxon>Chytridiomycota incertae sedis</taxon>
        <taxon>Chytridiomycetes</taxon>
        <taxon>Rhizophydiales</taxon>
        <taxon>Rhizophydiales incertae sedis</taxon>
        <taxon>Polyrhizophydium</taxon>
    </lineage>
</organism>
<dbReference type="EMBL" id="JADGIZ020000093">
    <property type="protein sequence ID" value="KAL2911683.1"/>
    <property type="molecule type" value="Genomic_DNA"/>
</dbReference>
<proteinExistence type="predicted"/>
<reference evidence="2 3" key="1">
    <citation type="submission" date="2023-09" db="EMBL/GenBank/DDBJ databases">
        <title>Pangenome analysis of Batrachochytrium dendrobatidis and related Chytrids.</title>
        <authorList>
            <person name="Yacoub M.N."/>
            <person name="Stajich J.E."/>
            <person name="James T.Y."/>
        </authorList>
    </citation>
    <scope>NUCLEOTIDE SEQUENCE [LARGE SCALE GENOMIC DNA]</scope>
    <source>
        <strain evidence="2 3">JEL0888</strain>
    </source>
</reference>
<sequence>MDQDAPHFTLMLQAFMAQQESTTKVLHLMQQTLAHIANQLATSHPAPTAPAPAPMTAADPPAWLLRLIRLPRTLQGDEDAGTYMAWERAMADVLSLLPAGTTAAQRVVIIASYLDDTAAAWFAEMRSRPGFTELSDSERLALLRACFVHPEAVSAPLARLRTLRQNTLEAAREDLGCFESILSLAGRAPSPGRAVGSPSDPSAASGLGESVPMVEDLNAARPLSASDRSRYRSEGRCFRCHRTQQHAPGCRSRFRFPSPLNVVIPQSPVPAAAPAASAPPQQPPQPVAA</sequence>
<gene>
    <name evidence="2" type="ORF">HK105_208843</name>
</gene>
<evidence type="ECO:0000313" key="2">
    <source>
        <dbReference type="EMBL" id="KAL2911683.1"/>
    </source>
</evidence>
<feature type="compositionally biased region" description="Pro residues" evidence="1">
    <location>
        <begin position="280"/>
        <end position="289"/>
    </location>
</feature>
<name>A0ABR4MWN3_9FUNG</name>
<dbReference type="Proteomes" id="UP001527925">
    <property type="component" value="Unassembled WGS sequence"/>
</dbReference>
<feature type="region of interest" description="Disordered" evidence="1">
    <location>
        <begin position="270"/>
        <end position="289"/>
    </location>
</feature>
<comment type="caution">
    <text evidence="2">The sequence shown here is derived from an EMBL/GenBank/DDBJ whole genome shotgun (WGS) entry which is preliminary data.</text>
</comment>
<protein>
    <recommendedName>
        <fullName evidence="4">Retrotransposon gag domain-containing protein</fullName>
    </recommendedName>
</protein>
<keyword evidence="3" id="KW-1185">Reference proteome</keyword>
<evidence type="ECO:0000256" key="1">
    <source>
        <dbReference type="SAM" id="MobiDB-lite"/>
    </source>
</evidence>
<accession>A0ABR4MWN3</accession>
<feature type="compositionally biased region" description="Low complexity" evidence="1">
    <location>
        <begin position="270"/>
        <end position="279"/>
    </location>
</feature>